<dbReference type="Gene3D" id="3.10.490.10">
    <property type="entry name" value="Gamma-glutamyl cyclotransferase-like"/>
    <property type="match status" value="1"/>
</dbReference>
<dbReference type="EMBL" id="VVIM01000001">
    <property type="protein sequence ID" value="KAB0803406.1"/>
    <property type="molecule type" value="Genomic_DNA"/>
</dbReference>
<dbReference type="GO" id="GO:0005829">
    <property type="term" value="C:cytosol"/>
    <property type="evidence" value="ECO:0007669"/>
    <property type="project" value="TreeGrafter"/>
</dbReference>
<dbReference type="PANTHER" id="PTHR12510">
    <property type="entry name" value="TROPONIN C-AKIN-1 PROTEIN"/>
    <property type="match status" value="1"/>
</dbReference>
<dbReference type="Proteomes" id="UP000327044">
    <property type="component" value="Unassembled WGS sequence"/>
</dbReference>
<dbReference type="Pfam" id="PF06094">
    <property type="entry name" value="GGACT"/>
    <property type="match status" value="1"/>
</dbReference>
<dbReference type="SUPFAM" id="SSF110857">
    <property type="entry name" value="Gamma-glutamyl cyclotransferase-like"/>
    <property type="match status" value="1"/>
</dbReference>
<gene>
    <name evidence="5" type="ORF">PPYR_00376</name>
</gene>
<dbReference type="PANTHER" id="PTHR12510:SF4">
    <property type="entry name" value="GAMMA-GLUTAMYLAMINECYCLOTRANSFERASE"/>
    <property type="match status" value="1"/>
</dbReference>
<feature type="domain" description="Gamma-glutamylcyclotransferase AIG2-like" evidence="4">
    <location>
        <begin position="40"/>
        <end position="157"/>
    </location>
</feature>
<evidence type="ECO:0000313" key="6">
    <source>
        <dbReference type="Proteomes" id="UP000327044"/>
    </source>
</evidence>
<dbReference type="CDD" id="cd06661">
    <property type="entry name" value="GGCT_like"/>
    <property type="match status" value="1"/>
</dbReference>
<dbReference type="InParanoid" id="A0A5N4B1H2"/>
<comment type="similarity">
    <text evidence="1 3">Belongs to the gamma-glutamylcyclotransferase family.</text>
</comment>
<keyword evidence="6" id="KW-1185">Reference proteome</keyword>
<dbReference type="InterPro" id="IPR013024">
    <property type="entry name" value="GGCT-like"/>
</dbReference>
<dbReference type="InterPro" id="IPR036568">
    <property type="entry name" value="GGCT-like_sf"/>
</dbReference>
<protein>
    <recommendedName>
        <fullName evidence="3">Gamma-glutamylcyclotransferase family protein</fullName>
    </recommendedName>
</protein>
<comment type="caution">
    <text evidence="5">The sequence shown here is derived from an EMBL/GenBank/DDBJ whole genome shotgun (WGS) entry which is preliminary data.</text>
</comment>
<evidence type="ECO:0000256" key="2">
    <source>
        <dbReference type="PIRSR" id="PIRSR639126-1"/>
    </source>
</evidence>
<dbReference type="FunCoup" id="A0A5N4B1H2">
    <property type="interactions" value="211"/>
</dbReference>
<evidence type="ECO:0000259" key="4">
    <source>
        <dbReference type="Pfam" id="PF06094"/>
    </source>
</evidence>
<evidence type="ECO:0000313" key="5">
    <source>
        <dbReference type="EMBL" id="KAB0803406.1"/>
    </source>
</evidence>
<evidence type="ECO:0000256" key="3">
    <source>
        <dbReference type="RuleBase" id="RU367036"/>
    </source>
</evidence>
<evidence type="ECO:0000256" key="1">
    <source>
        <dbReference type="ARBA" id="ARBA00008861"/>
    </source>
</evidence>
<feature type="active site" description="Proton acceptor" evidence="2">
    <location>
        <position position="118"/>
    </location>
</feature>
<dbReference type="GO" id="GO:0061929">
    <property type="term" value="F:gamma-glutamylaminecyclotransferase activity"/>
    <property type="evidence" value="ECO:0007669"/>
    <property type="project" value="InterPro"/>
</dbReference>
<sequence>MINKNLNYIIILFLCEDCFKRAFAVEQNFTNQMASSRHYVFVYGTLKTNEPNHHWFYKNEAGHSNFICNAQTIEKYPLIIATRYNVPFLLHSAGVGHYVKGEIYEVDDIILKDLDELEEHPTFYVREEHFVKCIDGSEKNMKVWIYFIKQFNQKLLNLPMLDHYTNEGEVQFQYVPSDESKLADLL</sequence>
<name>A0A5N4B1H2_PHOPY</name>
<proteinExistence type="inferred from homology"/>
<accession>A0A5N4B1H2</accession>
<dbReference type="AlphaFoldDB" id="A0A5N4B1H2"/>
<dbReference type="InterPro" id="IPR009288">
    <property type="entry name" value="AIG2-like_dom"/>
</dbReference>
<reference evidence="5 6" key="1">
    <citation type="journal article" date="2018" name="Elife">
        <title>Firefly genomes illuminate parallel origins of bioluminescence in beetles.</title>
        <authorList>
            <person name="Fallon T.R."/>
            <person name="Lower S.E."/>
            <person name="Chang C.H."/>
            <person name="Bessho-Uehara M."/>
            <person name="Martin G.J."/>
            <person name="Bewick A.J."/>
            <person name="Behringer M."/>
            <person name="Debat H.J."/>
            <person name="Wong I."/>
            <person name="Day J.C."/>
            <person name="Suvorov A."/>
            <person name="Silva C.J."/>
            <person name="Stanger-Hall K.F."/>
            <person name="Hall D.W."/>
            <person name="Schmitz R.J."/>
            <person name="Nelson D.R."/>
            <person name="Lewis S.M."/>
            <person name="Shigenobu S."/>
            <person name="Bybee S.M."/>
            <person name="Larracuente A.M."/>
            <person name="Oba Y."/>
            <person name="Weng J.K."/>
        </authorList>
    </citation>
    <scope>NUCLEOTIDE SEQUENCE [LARGE SCALE GENOMIC DNA]</scope>
    <source>
        <strain evidence="5">1611_PpyrPB1</strain>
        <tissue evidence="5">Whole body</tissue>
    </source>
</reference>
<dbReference type="InterPro" id="IPR039126">
    <property type="entry name" value="GGACT"/>
</dbReference>
<organism evidence="5 6">
    <name type="scientific">Photinus pyralis</name>
    <name type="common">Common eastern firefly</name>
    <name type="synonym">Lampyris pyralis</name>
    <dbReference type="NCBI Taxonomy" id="7054"/>
    <lineage>
        <taxon>Eukaryota</taxon>
        <taxon>Metazoa</taxon>
        <taxon>Ecdysozoa</taxon>
        <taxon>Arthropoda</taxon>
        <taxon>Hexapoda</taxon>
        <taxon>Insecta</taxon>
        <taxon>Pterygota</taxon>
        <taxon>Neoptera</taxon>
        <taxon>Endopterygota</taxon>
        <taxon>Coleoptera</taxon>
        <taxon>Polyphaga</taxon>
        <taxon>Elateriformia</taxon>
        <taxon>Elateroidea</taxon>
        <taxon>Lampyridae</taxon>
        <taxon>Lampyrinae</taxon>
        <taxon>Photinus</taxon>
    </lineage>
</organism>